<dbReference type="AlphaFoldDB" id="A0A101MPK4"/>
<keyword evidence="1" id="KW-0812">Transmembrane</keyword>
<evidence type="ECO:0000313" key="3">
    <source>
        <dbReference type="Proteomes" id="UP000055045"/>
    </source>
</evidence>
<evidence type="ECO:0000313" key="2">
    <source>
        <dbReference type="EMBL" id="KUM64329.1"/>
    </source>
</evidence>
<keyword evidence="3" id="KW-1185">Reference proteome</keyword>
<organism evidence="2 3">
    <name type="scientific">Penicillium freii</name>
    <dbReference type="NCBI Taxonomy" id="48697"/>
    <lineage>
        <taxon>Eukaryota</taxon>
        <taxon>Fungi</taxon>
        <taxon>Dikarya</taxon>
        <taxon>Ascomycota</taxon>
        <taxon>Pezizomycotina</taxon>
        <taxon>Eurotiomycetes</taxon>
        <taxon>Eurotiomycetidae</taxon>
        <taxon>Eurotiales</taxon>
        <taxon>Aspergillaceae</taxon>
        <taxon>Penicillium</taxon>
    </lineage>
</organism>
<dbReference type="EMBL" id="LLXE01000051">
    <property type="protein sequence ID" value="KUM64329.1"/>
    <property type="molecule type" value="Genomic_DNA"/>
</dbReference>
<proteinExistence type="predicted"/>
<sequence>MSLIDNQSQREPELGTGGPVERTVSPCVWDPLSALCIGTVCWRVCRSSAVWLSGPVIALVGSCLYFPLTFPVPLYPPLLPLPTVYVSTLTQVPRSAVERLNTPTLGGNFELPNYFTSPIILLLSPTSLPQCGCGVSCLSTIAYLYSIGYLRLIQLSPTCEINSPNGCPSLKHTKSLALALLV</sequence>
<protein>
    <submittedName>
        <fullName evidence="2">Uncharacterized protein</fullName>
    </submittedName>
</protein>
<gene>
    <name evidence="2" type="ORF">ACN42_g2748</name>
</gene>
<keyword evidence="1" id="KW-0472">Membrane</keyword>
<accession>A0A101MPK4</accession>
<dbReference type="Proteomes" id="UP000055045">
    <property type="component" value="Unassembled WGS sequence"/>
</dbReference>
<name>A0A101MPK4_PENFR</name>
<keyword evidence="1" id="KW-1133">Transmembrane helix</keyword>
<evidence type="ECO:0000256" key="1">
    <source>
        <dbReference type="SAM" id="Phobius"/>
    </source>
</evidence>
<comment type="caution">
    <text evidence="2">The sequence shown here is derived from an EMBL/GenBank/DDBJ whole genome shotgun (WGS) entry which is preliminary data.</text>
</comment>
<feature type="transmembrane region" description="Helical" evidence="1">
    <location>
        <begin position="49"/>
        <end position="68"/>
    </location>
</feature>
<reference evidence="2 3" key="1">
    <citation type="submission" date="2015-10" db="EMBL/GenBank/DDBJ databases">
        <title>Genome sequencing of Penicillium freii.</title>
        <authorList>
            <person name="Nguyen H.D."/>
            <person name="Visagie C.M."/>
            <person name="Seifert K.A."/>
        </authorList>
    </citation>
    <scope>NUCLEOTIDE SEQUENCE [LARGE SCALE GENOMIC DNA]</scope>
    <source>
        <strain evidence="2 3">DAOM 242723</strain>
    </source>
</reference>